<dbReference type="AlphaFoldDB" id="A0A1S5QMX8"/>
<protein>
    <submittedName>
        <fullName evidence="6">SecY-independent transporter protein</fullName>
    </submittedName>
</protein>
<feature type="transmembrane region" description="Helical" evidence="5">
    <location>
        <begin position="223"/>
        <end position="240"/>
    </location>
</feature>
<sequence>MQIPLRFHLTEVKWRFYYFCFSFGSYICLIIILNYHEVMFFWGTYSFSFVNEGKFITTHIAELFATSMYISINIGFFTSFPYAYYHCSSFFGSSWYKSQIWFFTNLQLFLFIAFWTSIFLSYFVILPYAYAFLDTWTITTIYAFKVQLEARIETYVYWMFQTTCLLSNITCAFLGRLMYFFLVDNMINLHISYRKNKNYILFFIFSVFSVCLPPENWIQLLNFMYVMLFYELFFFLRVLFLQKIMSKSGFEPLTQRFSIFCSNHWAIQT</sequence>
<feature type="transmembrane region" description="Helical" evidence="5">
    <location>
        <begin position="106"/>
        <end position="130"/>
    </location>
</feature>
<comment type="subcellular location">
    <subcellularLocation>
        <location evidence="1">Membrane</location>
        <topology evidence="1">Multi-pass membrane protein</topology>
    </subcellularLocation>
</comment>
<dbReference type="InterPro" id="IPR002033">
    <property type="entry name" value="TatC"/>
</dbReference>
<keyword evidence="3 5" id="KW-1133">Transmembrane helix</keyword>
<evidence type="ECO:0000313" key="6">
    <source>
        <dbReference type="EMBL" id="AMN87291.1"/>
    </source>
</evidence>
<evidence type="ECO:0000256" key="4">
    <source>
        <dbReference type="ARBA" id="ARBA00023136"/>
    </source>
</evidence>
<evidence type="ECO:0000256" key="1">
    <source>
        <dbReference type="ARBA" id="ARBA00004141"/>
    </source>
</evidence>
<keyword evidence="4 5" id="KW-0472">Membrane</keyword>
<keyword evidence="6" id="KW-0496">Mitochondrion</keyword>
<gene>
    <name evidence="6" type="primary">ymf16</name>
</gene>
<organism evidence="6">
    <name type="scientific">Pyropia endiviifolia</name>
    <dbReference type="NCBI Taxonomy" id="1699272"/>
    <lineage>
        <taxon>Eukaryota</taxon>
        <taxon>Rhodophyta</taxon>
        <taxon>Bangiophyceae</taxon>
        <taxon>Bangiales</taxon>
        <taxon>Bangiaceae</taxon>
        <taxon>Pyropia</taxon>
    </lineage>
</organism>
<feature type="transmembrane region" description="Helical" evidence="5">
    <location>
        <begin position="56"/>
        <end position="85"/>
    </location>
</feature>
<dbReference type="GO" id="GO:0016020">
    <property type="term" value="C:membrane"/>
    <property type="evidence" value="ECO:0007669"/>
    <property type="project" value="UniProtKB-SubCell"/>
</dbReference>
<dbReference type="Pfam" id="PF00902">
    <property type="entry name" value="TatC"/>
    <property type="match status" value="1"/>
</dbReference>
<name>A0A1S5QMX8_9RHOD</name>
<dbReference type="EMBL" id="KU356193">
    <property type="protein sequence ID" value="AMN87291.1"/>
    <property type="molecule type" value="Genomic_DNA"/>
</dbReference>
<accession>A0A1S5QMX8</accession>
<keyword evidence="2 5" id="KW-0812">Transmembrane</keyword>
<evidence type="ECO:0000256" key="5">
    <source>
        <dbReference type="SAM" id="Phobius"/>
    </source>
</evidence>
<evidence type="ECO:0000256" key="3">
    <source>
        <dbReference type="ARBA" id="ARBA00022989"/>
    </source>
</evidence>
<proteinExistence type="predicted"/>
<feature type="transmembrane region" description="Helical" evidence="5">
    <location>
        <begin position="155"/>
        <end position="179"/>
    </location>
</feature>
<evidence type="ECO:0000256" key="2">
    <source>
        <dbReference type="ARBA" id="ARBA00022692"/>
    </source>
</evidence>
<feature type="transmembrane region" description="Helical" evidence="5">
    <location>
        <begin position="199"/>
        <end position="217"/>
    </location>
</feature>
<reference evidence="6" key="1">
    <citation type="submission" date="2015-12" db="EMBL/GenBank/DDBJ databases">
        <authorList>
            <person name="Shamseldin A."/>
            <person name="Moawad H."/>
            <person name="Abd El-Rahim W.M."/>
            <person name="Sadowsky M.J."/>
        </authorList>
    </citation>
    <scope>NUCLEOTIDE SEQUENCE</scope>
</reference>
<geneLocation type="mitochondrion" evidence="6"/>
<feature type="transmembrane region" description="Helical" evidence="5">
    <location>
        <begin position="16"/>
        <end position="36"/>
    </location>
</feature>